<feature type="compositionally biased region" description="Low complexity" evidence="1">
    <location>
        <begin position="73"/>
        <end position="87"/>
    </location>
</feature>
<comment type="caution">
    <text evidence="2">The sequence shown here is derived from an EMBL/GenBank/DDBJ whole genome shotgun (WGS) entry which is preliminary data.</text>
</comment>
<sequence>MKANTYHHAVKTTIPTSTNSMAKKKWHFNSEFVSINKCSNCENNYNECKQCEPPFIMSSNKQECILNPSHSTIPSNPTTSSYSTYSNDFHFSQT</sequence>
<organism evidence="2 3">
    <name type="scientific">Tritrichomonas musculus</name>
    <dbReference type="NCBI Taxonomy" id="1915356"/>
    <lineage>
        <taxon>Eukaryota</taxon>
        <taxon>Metamonada</taxon>
        <taxon>Parabasalia</taxon>
        <taxon>Tritrichomonadida</taxon>
        <taxon>Tritrichomonadidae</taxon>
        <taxon>Tritrichomonas</taxon>
    </lineage>
</organism>
<dbReference type="EMBL" id="JAPFFF010000002">
    <property type="protein sequence ID" value="KAK8896472.1"/>
    <property type="molecule type" value="Genomic_DNA"/>
</dbReference>
<reference evidence="2 3" key="1">
    <citation type="submission" date="2024-04" db="EMBL/GenBank/DDBJ databases">
        <title>Tritrichomonas musculus Genome.</title>
        <authorList>
            <person name="Alves-Ferreira E."/>
            <person name="Grigg M."/>
            <person name="Lorenzi H."/>
            <person name="Galac M."/>
        </authorList>
    </citation>
    <scope>NUCLEOTIDE SEQUENCE [LARGE SCALE GENOMIC DNA]</scope>
    <source>
        <strain evidence="2 3">EAF2021</strain>
    </source>
</reference>
<evidence type="ECO:0000256" key="1">
    <source>
        <dbReference type="SAM" id="MobiDB-lite"/>
    </source>
</evidence>
<evidence type="ECO:0000313" key="3">
    <source>
        <dbReference type="Proteomes" id="UP001470230"/>
    </source>
</evidence>
<accession>A0ABR2KZX5</accession>
<keyword evidence="3" id="KW-1185">Reference proteome</keyword>
<feature type="region of interest" description="Disordered" evidence="1">
    <location>
        <begin position="73"/>
        <end position="94"/>
    </location>
</feature>
<proteinExistence type="predicted"/>
<evidence type="ECO:0000313" key="2">
    <source>
        <dbReference type="EMBL" id="KAK8896472.1"/>
    </source>
</evidence>
<gene>
    <name evidence="2" type="ORF">M9Y10_014372</name>
</gene>
<name>A0ABR2KZX5_9EUKA</name>
<dbReference type="Proteomes" id="UP001470230">
    <property type="component" value="Unassembled WGS sequence"/>
</dbReference>
<protein>
    <submittedName>
        <fullName evidence="2">Uncharacterized protein</fullName>
    </submittedName>
</protein>